<keyword evidence="1" id="KW-0472">Membrane</keyword>
<evidence type="ECO:0000256" key="1">
    <source>
        <dbReference type="SAM" id="Phobius"/>
    </source>
</evidence>
<protein>
    <recommendedName>
        <fullName evidence="4">DUF5067 domain-containing protein</fullName>
    </recommendedName>
</protein>
<evidence type="ECO:0000313" key="3">
    <source>
        <dbReference type="Proteomes" id="UP001290462"/>
    </source>
</evidence>
<organism evidence="2 3">
    <name type="scientific">Carnobacterium maltaromaticum</name>
    <name type="common">Carnobacterium piscicola</name>
    <dbReference type="NCBI Taxonomy" id="2751"/>
    <lineage>
        <taxon>Bacteria</taxon>
        <taxon>Bacillati</taxon>
        <taxon>Bacillota</taxon>
        <taxon>Bacilli</taxon>
        <taxon>Lactobacillales</taxon>
        <taxon>Carnobacteriaceae</taxon>
        <taxon>Carnobacterium</taxon>
    </lineage>
</organism>
<sequence>MEQRSGNKKQKSNKLMGCLGVAVIILVVAIALPFILGDKSKTDESKEKTQSSTSGDWSDADKSEFLVIAEKYIKQTYAIDNFKIEDSSEKLKVYNSPTDVNAETGEEYKNIINGISEFTYQDKVYPFTLLYNKIDKNKYSILYLYSNYDSTKGIDVPLKSEQ</sequence>
<feature type="transmembrane region" description="Helical" evidence="1">
    <location>
        <begin position="15"/>
        <end position="36"/>
    </location>
</feature>
<gene>
    <name evidence="2" type="ORF">RAK27_08730</name>
</gene>
<dbReference type="Proteomes" id="UP001290462">
    <property type="component" value="Unassembled WGS sequence"/>
</dbReference>
<dbReference type="AlphaFoldDB" id="A0AAW9JQ09"/>
<name>A0AAW9JQ09_CARML</name>
<dbReference type="EMBL" id="JAVBVO010000003">
    <property type="protein sequence ID" value="MDZ5758735.1"/>
    <property type="molecule type" value="Genomic_DNA"/>
</dbReference>
<evidence type="ECO:0008006" key="4">
    <source>
        <dbReference type="Google" id="ProtNLM"/>
    </source>
</evidence>
<comment type="caution">
    <text evidence="2">The sequence shown here is derived from an EMBL/GenBank/DDBJ whole genome shotgun (WGS) entry which is preliminary data.</text>
</comment>
<proteinExistence type="predicted"/>
<keyword evidence="1" id="KW-0812">Transmembrane</keyword>
<keyword evidence="1" id="KW-1133">Transmembrane helix</keyword>
<evidence type="ECO:0000313" key="2">
    <source>
        <dbReference type="EMBL" id="MDZ5758735.1"/>
    </source>
</evidence>
<accession>A0AAW9JQ09</accession>
<reference evidence="2" key="1">
    <citation type="submission" date="2023-08" db="EMBL/GenBank/DDBJ databases">
        <title>Genomic characterization of piscicolin 126 produced by Carnobacterium maltaromaticum CM22 strain isolated from salmon (Salmo salar).</title>
        <authorList>
            <person name="Gonzalez-Gragera E."/>
            <person name="Garcia-Lopez J.D."/>
            <person name="Teso-Perez C."/>
            <person name="Gimenez-Hernandez I."/>
            <person name="Peralta-Sanchez J.M."/>
            <person name="Valdivia E."/>
            <person name="Montalban-Lopez M."/>
            <person name="Martin-Platero A.M."/>
            <person name="Banos A."/>
            <person name="Martinez-Bueno M."/>
        </authorList>
    </citation>
    <scope>NUCLEOTIDE SEQUENCE</scope>
    <source>
        <strain evidence="2">CM22</strain>
    </source>
</reference>
<dbReference type="RefSeq" id="WP_322808901.1">
    <property type="nucleotide sequence ID" value="NZ_JAVBVO010000003.1"/>
</dbReference>